<dbReference type="EMBL" id="JAAARO010000013">
    <property type="protein sequence ID" value="KAF5738123.1"/>
    <property type="molecule type" value="Genomic_DNA"/>
</dbReference>
<accession>A0A7J7CVM9</accession>
<dbReference type="OrthoDB" id="162989at2759"/>
<comment type="caution">
    <text evidence="2">The sequence shown here is derived from an EMBL/GenBank/DDBJ whole genome shotgun (WGS) entry which is preliminary data.</text>
</comment>
<evidence type="ECO:0000256" key="1">
    <source>
        <dbReference type="SAM" id="MobiDB-lite"/>
    </source>
</evidence>
<dbReference type="FunCoup" id="A0A7J7CVM9">
    <property type="interactions" value="235"/>
</dbReference>
<protein>
    <submittedName>
        <fullName evidence="2">Uncharacterized protein</fullName>
    </submittedName>
</protein>
<keyword evidence="3" id="KW-1185">Reference proteome</keyword>
<dbReference type="PANTHER" id="PTHR47512">
    <property type="entry name" value="EXPRESSED PROTEIN"/>
    <property type="match status" value="1"/>
</dbReference>
<dbReference type="PANTHER" id="PTHR47512:SF3">
    <property type="entry name" value="CHALCONE-FLAVONONE ISOMERASE FAMILY PROTEIN"/>
    <property type="match status" value="1"/>
</dbReference>
<feature type="compositionally biased region" description="Acidic residues" evidence="1">
    <location>
        <begin position="319"/>
        <end position="328"/>
    </location>
</feature>
<organism evidence="2 3">
    <name type="scientific">Tripterygium wilfordii</name>
    <name type="common">Thunder God vine</name>
    <dbReference type="NCBI Taxonomy" id="458696"/>
    <lineage>
        <taxon>Eukaryota</taxon>
        <taxon>Viridiplantae</taxon>
        <taxon>Streptophyta</taxon>
        <taxon>Embryophyta</taxon>
        <taxon>Tracheophyta</taxon>
        <taxon>Spermatophyta</taxon>
        <taxon>Magnoliopsida</taxon>
        <taxon>eudicotyledons</taxon>
        <taxon>Gunneridae</taxon>
        <taxon>Pentapetalae</taxon>
        <taxon>rosids</taxon>
        <taxon>fabids</taxon>
        <taxon>Celastrales</taxon>
        <taxon>Celastraceae</taxon>
        <taxon>Tripterygium</taxon>
    </lineage>
</organism>
<sequence>METPSSTRRITRSQARAQALTTLNSGTNNNSENNDSNLHFSRKLESEYESALSKSRTRNSKQQQQQDRSALFDMTNDSPIVGLATASLETPSSAIAKQKSNRAKAALTPGSGEALLRGQVKTLLQRVEEEQLKIPNLSESGDEVNSNGMASITPLPVIEEQLKICQVDADIVSGSNPESLESQKSLNRSLLLDFSEKSEITDSSDCSSVVTDQGGLGGGSVCTDKSSMDDCNTSVWSIQVNASSTHDEEEEEMIEQEDDDFYYHNDNEEEEEVQEEGEDGGLLDALCEGISKISVADKFSGKHTRFVYNSDDDEIVDKYEEEEEEEEGASPSVLRLKGLPTPKGKHLRFLIEGDDN</sequence>
<proteinExistence type="predicted"/>
<name>A0A7J7CVM9_TRIWF</name>
<evidence type="ECO:0000313" key="2">
    <source>
        <dbReference type="EMBL" id="KAF5738123.1"/>
    </source>
</evidence>
<reference evidence="2 3" key="1">
    <citation type="journal article" date="2020" name="Nat. Commun.">
        <title>Genome of Tripterygium wilfordii and identification of cytochrome P450 involved in triptolide biosynthesis.</title>
        <authorList>
            <person name="Tu L."/>
            <person name="Su P."/>
            <person name="Zhang Z."/>
            <person name="Gao L."/>
            <person name="Wang J."/>
            <person name="Hu T."/>
            <person name="Zhou J."/>
            <person name="Zhang Y."/>
            <person name="Zhao Y."/>
            <person name="Liu Y."/>
            <person name="Song Y."/>
            <person name="Tong Y."/>
            <person name="Lu Y."/>
            <person name="Yang J."/>
            <person name="Xu C."/>
            <person name="Jia M."/>
            <person name="Peters R.J."/>
            <person name="Huang L."/>
            <person name="Gao W."/>
        </authorList>
    </citation>
    <scope>NUCLEOTIDE SEQUENCE [LARGE SCALE GENOMIC DNA]</scope>
    <source>
        <strain evidence="3">cv. XIE 37</strain>
        <tissue evidence="2">Leaf</tissue>
    </source>
</reference>
<dbReference type="AlphaFoldDB" id="A0A7J7CVM9"/>
<dbReference type="InParanoid" id="A0A7J7CVM9"/>
<evidence type="ECO:0000313" key="3">
    <source>
        <dbReference type="Proteomes" id="UP000593562"/>
    </source>
</evidence>
<feature type="region of interest" description="Disordered" evidence="1">
    <location>
        <begin position="319"/>
        <end position="339"/>
    </location>
</feature>
<dbReference type="Proteomes" id="UP000593562">
    <property type="component" value="Unassembled WGS sequence"/>
</dbReference>
<gene>
    <name evidence="2" type="ORF">HS088_TW13G01018</name>
</gene>